<feature type="transmembrane region" description="Helical" evidence="10">
    <location>
        <begin position="60"/>
        <end position="81"/>
    </location>
</feature>
<feature type="transmembrane region" description="Helical" evidence="10">
    <location>
        <begin position="18"/>
        <end position="39"/>
    </location>
</feature>
<evidence type="ECO:0000313" key="12">
    <source>
        <dbReference type="Proteomes" id="UP001188597"/>
    </source>
</evidence>
<feature type="transmembrane region" description="Helical" evidence="10">
    <location>
        <begin position="145"/>
        <end position="166"/>
    </location>
</feature>
<comment type="domain">
    <text evidence="8">The C-terminus contains a calmodulin-binding domain, which binds calmodulin in a calcium-dependent fashion.</text>
</comment>
<dbReference type="EMBL" id="JAVXUP010001280">
    <property type="protein sequence ID" value="KAK3013665.1"/>
    <property type="molecule type" value="Genomic_DNA"/>
</dbReference>
<evidence type="ECO:0000256" key="10">
    <source>
        <dbReference type="SAM" id="Phobius"/>
    </source>
</evidence>
<evidence type="ECO:0000256" key="5">
    <source>
        <dbReference type="ARBA" id="ARBA00022989"/>
    </source>
</evidence>
<evidence type="ECO:0000256" key="6">
    <source>
        <dbReference type="ARBA" id="ARBA00023136"/>
    </source>
</evidence>
<keyword evidence="4 8" id="KW-0611">Plant defense</keyword>
<keyword evidence="3 8" id="KW-0812">Transmembrane</keyword>
<feature type="region of interest" description="Disordered" evidence="9">
    <location>
        <begin position="436"/>
        <end position="466"/>
    </location>
</feature>
<evidence type="ECO:0000256" key="4">
    <source>
        <dbReference type="ARBA" id="ARBA00022821"/>
    </source>
</evidence>
<name>A0AA89ASN7_9ASTE</name>
<dbReference type="PANTHER" id="PTHR31942">
    <property type="entry name" value="MLO-LIKE PROTEIN 1"/>
    <property type="match status" value="1"/>
</dbReference>
<dbReference type="PANTHER" id="PTHR31942:SF49">
    <property type="entry name" value="MLO-LIKE PROTEIN 8"/>
    <property type="match status" value="1"/>
</dbReference>
<accession>A0AA89ASN7</accession>
<feature type="compositionally biased region" description="Basic and acidic residues" evidence="9">
    <location>
        <begin position="485"/>
        <end position="500"/>
    </location>
</feature>
<dbReference type="GO" id="GO:0005516">
    <property type="term" value="F:calmodulin binding"/>
    <property type="evidence" value="ECO:0007669"/>
    <property type="project" value="UniProtKB-KW"/>
</dbReference>
<keyword evidence="6 8" id="KW-0472">Membrane</keyword>
<feature type="transmembrane region" description="Helical" evidence="10">
    <location>
        <begin position="347"/>
        <end position="369"/>
    </location>
</feature>
<dbReference type="Pfam" id="PF03094">
    <property type="entry name" value="Mlo"/>
    <property type="match status" value="1"/>
</dbReference>
<evidence type="ECO:0000256" key="8">
    <source>
        <dbReference type="RuleBase" id="RU280816"/>
    </source>
</evidence>
<comment type="function">
    <text evidence="8">May be involved in modulation of pathogen defense and leaf cell death.</text>
</comment>
<keyword evidence="7 8" id="KW-0568">Pathogenesis-related protein</keyword>
<organism evidence="11 12">
    <name type="scientific">Escallonia herrerae</name>
    <dbReference type="NCBI Taxonomy" id="1293975"/>
    <lineage>
        <taxon>Eukaryota</taxon>
        <taxon>Viridiplantae</taxon>
        <taxon>Streptophyta</taxon>
        <taxon>Embryophyta</taxon>
        <taxon>Tracheophyta</taxon>
        <taxon>Spermatophyta</taxon>
        <taxon>Magnoliopsida</taxon>
        <taxon>eudicotyledons</taxon>
        <taxon>Gunneridae</taxon>
        <taxon>Pentapetalae</taxon>
        <taxon>asterids</taxon>
        <taxon>campanulids</taxon>
        <taxon>Escalloniales</taxon>
        <taxon>Escalloniaceae</taxon>
        <taxon>Escallonia</taxon>
    </lineage>
</organism>
<evidence type="ECO:0000256" key="7">
    <source>
        <dbReference type="ARBA" id="ARBA00023265"/>
    </source>
</evidence>
<reference evidence="11" key="1">
    <citation type="submission" date="2022-12" db="EMBL/GenBank/DDBJ databases">
        <title>Draft genome assemblies for two species of Escallonia (Escalloniales).</title>
        <authorList>
            <person name="Chanderbali A."/>
            <person name="Dervinis C."/>
            <person name="Anghel I."/>
            <person name="Soltis D."/>
            <person name="Soltis P."/>
            <person name="Zapata F."/>
        </authorList>
    </citation>
    <scope>NUCLEOTIDE SEQUENCE</scope>
    <source>
        <strain evidence="11">UCBG64.0493</strain>
        <tissue evidence="11">Leaf</tissue>
    </source>
</reference>
<comment type="similarity">
    <text evidence="2 8">Belongs to the MLO family.</text>
</comment>
<sequence>MAADTSKGSRELDQTPTWAVAGVCAVIIIISIALEKILHKLGKFFTEKHKKALFEALEKVKAELMVLGFISLLLTFSQYYIAKICIPTKIADSMLPCTGRDNDSEKADSARRLLWYERRDLAGKYASACKEGKVPIITVKGLHQLHILIFFLAVFHVIYSAVTMALGRLKIRRWKVWEQETLSHDYEFSNDPTRFRLTHETSFVRAHTSFWTRIPFFFYVGCFFRQFFRSVNRSDYLTLRNGFIAVHLAPGSKFNFQKYIKRSLEDDFQVVVGISIPLSGWEALFWASLIPLIIKYVREGLIFFDCAQIILAVGTKLQAILTKMALEITERHAVVQGIPLVQASNKYFWFGRPQLVLSLIHFALFQYSFGLNSCFHERLELVIAKVALGAGVLILCSYITLPLYALVTQMGSNMKRSIFDEQTSKALKKWHMAVKKRQGKVGRSPTRTLGDGSASPTTSMGSTVLSQGATLHRFKTTGHSTRSLAYDDREASDVEGDHSESQTTKLIVRVDPSDTEAETSAPHPEGEIQNVDDFSFVKLAPPK</sequence>
<feature type="compositionally biased region" description="Polar residues" evidence="9">
    <location>
        <begin position="454"/>
        <end position="466"/>
    </location>
</feature>
<evidence type="ECO:0000256" key="1">
    <source>
        <dbReference type="ARBA" id="ARBA00004141"/>
    </source>
</evidence>
<dbReference type="Proteomes" id="UP001188597">
    <property type="component" value="Unassembled WGS sequence"/>
</dbReference>
<proteinExistence type="inferred from homology"/>
<comment type="subcellular location">
    <subcellularLocation>
        <location evidence="1 8">Membrane</location>
        <topology evidence="1 8">Multi-pass membrane protein</topology>
    </subcellularLocation>
</comment>
<feature type="transmembrane region" description="Helical" evidence="10">
    <location>
        <begin position="268"/>
        <end position="294"/>
    </location>
</feature>
<protein>
    <recommendedName>
        <fullName evidence="8">MLO-like protein</fullName>
    </recommendedName>
</protein>
<evidence type="ECO:0000256" key="9">
    <source>
        <dbReference type="SAM" id="MobiDB-lite"/>
    </source>
</evidence>
<keyword evidence="12" id="KW-1185">Reference proteome</keyword>
<dbReference type="AlphaFoldDB" id="A0AA89ASN7"/>
<evidence type="ECO:0000313" key="11">
    <source>
        <dbReference type="EMBL" id="KAK3013665.1"/>
    </source>
</evidence>
<comment type="caution">
    <text evidence="11">The sequence shown here is derived from an EMBL/GenBank/DDBJ whole genome shotgun (WGS) entry which is preliminary data.</text>
</comment>
<feature type="region of interest" description="Disordered" evidence="9">
    <location>
        <begin position="479"/>
        <end position="543"/>
    </location>
</feature>
<evidence type="ECO:0000256" key="2">
    <source>
        <dbReference type="ARBA" id="ARBA00006574"/>
    </source>
</evidence>
<feature type="transmembrane region" description="Helical" evidence="10">
    <location>
        <begin position="381"/>
        <end position="407"/>
    </location>
</feature>
<dbReference type="GO" id="GO:0006952">
    <property type="term" value="P:defense response"/>
    <property type="evidence" value="ECO:0007669"/>
    <property type="project" value="UniProtKB-KW"/>
</dbReference>
<evidence type="ECO:0000256" key="3">
    <source>
        <dbReference type="ARBA" id="ARBA00022692"/>
    </source>
</evidence>
<keyword evidence="8" id="KW-0112">Calmodulin-binding</keyword>
<dbReference type="InterPro" id="IPR004326">
    <property type="entry name" value="Mlo"/>
</dbReference>
<feature type="transmembrane region" description="Helical" evidence="10">
    <location>
        <begin position="300"/>
        <end position="326"/>
    </location>
</feature>
<gene>
    <name evidence="8" type="primary">MLO</name>
    <name evidence="11" type="ORF">RJ639_008536</name>
</gene>
<keyword evidence="5 8" id="KW-1133">Transmembrane helix</keyword>
<dbReference type="GO" id="GO:0016020">
    <property type="term" value="C:membrane"/>
    <property type="evidence" value="ECO:0007669"/>
    <property type="project" value="UniProtKB-SubCell"/>
</dbReference>